<keyword evidence="2" id="KW-1185">Reference proteome</keyword>
<dbReference type="EMBL" id="JALKCH010000012">
    <property type="protein sequence ID" value="MCK0198541.1"/>
    <property type="molecule type" value="Genomic_DNA"/>
</dbReference>
<name>A0ABT0DEZ4_9HYPH</name>
<reference evidence="1 2" key="1">
    <citation type="submission" date="2022-04" db="EMBL/GenBank/DDBJ databases">
        <authorList>
            <person name="Grouzdev D.S."/>
            <person name="Pantiukh K.S."/>
            <person name="Krutkina M.S."/>
        </authorList>
    </citation>
    <scope>NUCLEOTIDE SEQUENCE [LARGE SCALE GENOMIC DNA]</scope>
    <source>
        <strain evidence="1 2">6x-1</strain>
    </source>
</reference>
<evidence type="ECO:0000313" key="2">
    <source>
        <dbReference type="Proteomes" id="UP001203284"/>
    </source>
</evidence>
<dbReference type="InterPro" id="IPR025737">
    <property type="entry name" value="FApF"/>
</dbReference>
<protein>
    <submittedName>
        <fullName evidence="1">Transporter</fullName>
    </submittedName>
</protein>
<sequence>MTARFVSARRLLNQSLRIAVAGATLSGAGIAPAIAAENGIGFYLLGGRGPMAGYIPPPGVYLQNDVYFYSGSSGGNKRFPAGGQITADVDATIWADFVTGSWVLPQEILGGNLALGLIVPFGRPDVSADILVSPANFAPVERRVTDDALAFGDPVLSAALGWHSGNWHWNITGLLNVPVGDYREGEIANLAFHRWAGDISGAVTWLDAASGLELSAVAGLTFNGTNDVTNYTTGTEFHVEWAATKALTKQLSIGLVGYHYDQITGDSGPGARLGPYEGRVTALGGTIAYNFEVGQTPVSARIKVYREFGAVNRLEGTAGYFTLAFPLAVTEAKPTH</sequence>
<proteinExistence type="predicted"/>
<evidence type="ECO:0000313" key="1">
    <source>
        <dbReference type="EMBL" id="MCK0198541.1"/>
    </source>
</evidence>
<dbReference type="RefSeq" id="WP_247030444.1">
    <property type="nucleotide sequence ID" value="NZ_JALKCH010000012.1"/>
</dbReference>
<comment type="caution">
    <text evidence="1">The sequence shown here is derived from an EMBL/GenBank/DDBJ whole genome shotgun (WGS) entry which is preliminary data.</text>
</comment>
<accession>A0ABT0DEZ4</accession>
<organism evidence="1 2">
    <name type="scientific">Ancylobacter crimeensis</name>
    <dbReference type="NCBI Taxonomy" id="2579147"/>
    <lineage>
        <taxon>Bacteria</taxon>
        <taxon>Pseudomonadati</taxon>
        <taxon>Pseudomonadota</taxon>
        <taxon>Alphaproteobacteria</taxon>
        <taxon>Hyphomicrobiales</taxon>
        <taxon>Xanthobacteraceae</taxon>
        <taxon>Ancylobacter</taxon>
    </lineage>
</organism>
<dbReference type="Proteomes" id="UP001203284">
    <property type="component" value="Unassembled WGS sequence"/>
</dbReference>
<gene>
    <name evidence="1" type="ORF">MWN34_16675</name>
</gene>
<dbReference type="Pfam" id="PF13557">
    <property type="entry name" value="Phenol_MetA_deg"/>
    <property type="match status" value="1"/>
</dbReference>